<reference evidence="2 3" key="2">
    <citation type="journal article" date="2016" name="Genome Announc.">
        <title>Draft Genome Sequence of a Versatile Hydrocarbon-Degrading Bacterium, Rhodococcus pyridinivorans Strain KG-16, Collected from Oil Fields in India.</title>
        <authorList>
            <person name="Aggarwal R.K."/>
            <person name="Dawar C."/>
            <person name="Phanindranath R."/>
            <person name="Mutnuri L."/>
            <person name="Dayal A.M."/>
        </authorList>
    </citation>
    <scope>NUCLEOTIDE SEQUENCE [LARGE SCALE GENOMIC DNA]</scope>
    <source>
        <strain evidence="2 3">KG-16</strain>
    </source>
</reference>
<dbReference type="InterPro" id="IPR000089">
    <property type="entry name" value="Biotin_lipoyl"/>
</dbReference>
<gene>
    <name evidence="2" type="ORF">Z045_25400</name>
</gene>
<dbReference type="PANTHER" id="PTHR43778">
    <property type="entry name" value="PYRUVATE CARBOXYLASE"/>
    <property type="match status" value="1"/>
</dbReference>
<sequence>MFPGPTREYEEHQKAYGDTSRLSANQFFYGLRYGDENRIELERRVELLVGLEAISEPDKHGMRTVMCILNGQLRPAQVRDLSLDVTESLAEKAIPGNPKHIAAPFGGVVTIVVEPGATLAPGASIGSIEAMKMEAAIPAPAGGTVQRVAISSIASVEGGDLLIELQ</sequence>
<dbReference type="GO" id="GO:0005737">
    <property type="term" value="C:cytoplasm"/>
    <property type="evidence" value="ECO:0007669"/>
    <property type="project" value="TreeGrafter"/>
</dbReference>
<name>A0A0V9UD34_9NOCA</name>
<dbReference type="PANTHER" id="PTHR43778:SF2">
    <property type="entry name" value="PYRUVATE CARBOXYLASE, MITOCHONDRIAL"/>
    <property type="match status" value="1"/>
</dbReference>
<dbReference type="PATRIC" id="fig|1441730.3.peg.5352"/>
<dbReference type="CDD" id="cd06850">
    <property type="entry name" value="biotinyl_domain"/>
    <property type="match status" value="1"/>
</dbReference>
<dbReference type="GO" id="GO:0004736">
    <property type="term" value="F:pyruvate carboxylase activity"/>
    <property type="evidence" value="ECO:0007669"/>
    <property type="project" value="TreeGrafter"/>
</dbReference>
<dbReference type="InterPro" id="IPR003379">
    <property type="entry name" value="Carboxylase_cons_dom"/>
</dbReference>
<dbReference type="Gene3D" id="2.40.50.100">
    <property type="match status" value="1"/>
</dbReference>
<dbReference type="AlphaFoldDB" id="A0A0V9UD34"/>
<dbReference type="InterPro" id="IPR055268">
    <property type="entry name" value="PCB-like"/>
</dbReference>
<protein>
    <recommendedName>
        <fullName evidence="1">Lipoyl-binding domain-containing protein</fullName>
    </recommendedName>
</protein>
<dbReference type="Proteomes" id="UP000053060">
    <property type="component" value="Unassembled WGS sequence"/>
</dbReference>
<dbReference type="InterPro" id="IPR011053">
    <property type="entry name" value="Single_hybrid_motif"/>
</dbReference>
<reference evidence="3" key="1">
    <citation type="submission" date="2015-01" db="EMBL/GenBank/DDBJ databases">
        <title>Draft genome sequence of Rhodococcus pyridinivorans strain KG-16, a hydrocarbon-degrading bacterium.</title>
        <authorList>
            <person name="Aggarwal R.K."/>
            <person name="Dawar C."/>
        </authorList>
    </citation>
    <scope>NUCLEOTIDE SEQUENCE [LARGE SCALE GENOMIC DNA]</scope>
    <source>
        <strain evidence="3">KG-16</strain>
    </source>
</reference>
<accession>A0A0V9UD34</accession>
<dbReference type="PROSITE" id="PS50968">
    <property type="entry name" value="BIOTINYL_LIPOYL"/>
    <property type="match status" value="1"/>
</dbReference>
<feature type="domain" description="Lipoyl-binding" evidence="1">
    <location>
        <begin position="92"/>
        <end position="166"/>
    </location>
</feature>
<organism evidence="2 3">
    <name type="scientific">Rhodococcus pyridinivorans KG-16</name>
    <dbReference type="NCBI Taxonomy" id="1441730"/>
    <lineage>
        <taxon>Bacteria</taxon>
        <taxon>Bacillati</taxon>
        <taxon>Actinomycetota</taxon>
        <taxon>Actinomycetes</taxon>
        <taxon>Mycobacteriales</taxon>
        <taxon>Nocardiaceae</taxon>
        <taxon>Rhodococcus</taxon>
    </lineage>
</organism>
<proteinExistence type="predicted"/>
<evidence type="ECO:0000259" key="1">
    <source>
        <dbReference type="PROSITE" id="PS50968"/>
    </source>
</evidence>
<dbReference type="EMBL" id="AZXY01000025">
    <property type="protein sequence ID" value="KSZ56030.1"/>
    <property type="molecule type" value="Genomic_DNA"/>
</dbReference>
<dbReference type="Gene3D" id="3.10.600.10">
    <property type="entry name" value="pyruvate carboxylase f1077a mutant domain"/>
    <property type="match status" value="1"/>
</dbReference>
<dbReference type="SUPFAM" id="SSF51230">
    <property type="entry name" value="Single hybrid motif"/>
    <property type="match status" value="1"/>
</dbReference>
<evidence type="ECO:0000313" key="3">
    <source>
        <dbReference type="Proteomes" id="UP000053060"/>
    </source>
</evidence>
<comment type="caution">
    <text evidence="2">The sequence shown here is derived from an EMBL/GenBank/DDBJ whole genome shotgun (WGS) entry which is preliminary data.</text>
</comment>
<dbReference type="Pfam" id="PF00364">
    <property type="entry name" value="Biotin_lipoyl"/>
    <property type="match status" value="1"/>
</dbReference>
<dbReference type="Pfam" id="PF02436">
    <property type="entry name" value="PYC_OADA"/>
    <property type="match status" value="1"/>
</dbReference>
<evidence type="ECO:0000313" key="2">
    <source>
        <dbReference type="EMBL" id="KSZ56030.1"/>
    </source>
</evidence>
<dbReference type="GO" id="GO:0006094">
    <property type="term" value="P:gluconeogenesis"/>
    <property type="evidence" value="ECO:0007669"/>
    <property type="project" value="TreeGrafter"/>
</dbReference>